<proteinExistence type="predicted"/>
<accession>A0AAU9TBQ1</accession>
<comment type="caution">
    <text evidence="1">The sequence shown here is derived from an EMBL/GenBank/DDBJ whole genome shotgun (WGS) entry which is preliminary data.</text>
</comment>
<name>A0AAU9TBQ1_EUPED</name>
<dbReference type="AlphaFoldDB" id="A0AAU9TBQ1"/>
<reference evidence="1" key="1">
    <citation type="submission" date="2022-03" db="EMBL/GenBank/DDBJ databases">
        <authorList>
            <person name="Tunstrom K."/>
        </authorList>
    </citation>
    <scope>NUCLEOTIDE SEQUENCE</scope>
</reference>
<keyword evidence="2" id="KW-1185">Reference proteome</keyword>
<gene>
    <name evidence="1" type="ORF">EEDITHA_LOCUS1082</name>
</gene>
<dbReference type="Proteomes" id="UP001153954">
    <property type="component" value="Unassembled WGS sequence"/>
</dbReference>
<protein>
    <submittedName>
        <fullName evidence="1">Uncharacterized protein</fullName>
    </submittedName>
</protein>
<organism evidence="1 2">
    <name type="scientific">Euphydryas editha</name>
    <name type="common">Edith's checkerspot</name>
    <dbReference type="NCBI Taxonomy" id="104508"/>
    <lineage>
        <taxon>Eukaryota</taxon>
        <taxon>Metazoa</taxon>
        <taxon>Ecdysozoa</taxon>
        <taxon>Arthropoda</taxon>
        <taxon>Hexapoda</taxon>
        <taxon>Insecta</taxon>
        <taxon>Pterygota</taxon>
        <taxon>Neoptera</taxon>
        <taxon>Endopterygota</taxon>
        <taxon>Lepidoptera</taxon>
        <taxon>Glossata</taxon>
        <taxon>Ditrysia</taxon>
        <taxon>Papilionoidea</taxon>
        <taxon>Nymphalidae</taxon>
        <taxon>Nymphalinae</taxon>
        <taxon>Euphydryas</taxon>
    </lineage>
</organism>
<evidence type="ECO:0000313" key="2">
    <source>
        <dbReference type="Proteomes" id="UP001153954"/>
    </source>
</evidence>
<sequence length="134" mass="15780">MYLDQYITLIKTAKKKGTPFVVHELTHDSFFDLKSLADGNYTTTEDGQKLKWADIKVIKVHRDYKKNFFFKTSYDTEEFTAVATLSKKKTNTILVPKKLYKHKLNVSETKKQGILKLIEKNIIPKYYQSFYENL</sequence>
<evidence type="ECO:0000313" key="1">
    <source>
        <dbReference type="EMBL" id="CAH2084526.1"/>
    </source>
</evidence>
<dbReference type="EMBL" id="CAKOGL010000003">
    <property type="protein sequence ID" value="CAH2084526.1"/>
    <property type="molecule type" value="Genomic_DNA"/>
</dbReference>